<keyword evidence="4 7" id="KW-0067">ATP-binding</keyword>
<dbReference type="GO" id="GO:0015847">
    <property type="term" value="P:putrescine transport"/>
    <property type="evidence" value="ECO:0007669"/>
    <property type="project" value="UniProtKB-ARBA"/>
</dbReference>
<keyword evidence="6 7" id="KW-0472">Membrane</keyword>
<evidence type="ECO:0000256" key="3">
    <source>
        <dbReference type="ARBA" id="ARBA00022741"/>
    </source>
</evidence>
<dbReference type="RefSeq" id="WP_151149101.1">
    <property type="nucleotide sequence ID" value="NZ_WAIE01000001.1"/>
</dbReference>
<sequence>MTGNDPIIRLENLGMRFDNATVLENIHLDIRNGEFITLLGPSGCGKTTLLRLIAGFETPTSGTVSIDGRAVNEVPPNKRRVNTVFQSYALFPHMSVYDNLAFGPRMAGMSSSETDSRVREALDMVDLSAMAERMPSRLSGGQQQRVAIARAVINRPKALLLDEPLSALDAKLRKRMQVQLKHMCRQLGMTFVFVTHDQQEAFAMSDRVVVLDNGRIEQVGTPEEIYEEPVNLKVARFVGETCILDGLAGQWDDGTLYAEVEGRPCLLRTKRKFDSGQAIRVVLRPEDMVVFPEHEAAPESQPNLPGTVNETIYKGSTWDMAVALDCGKEILVTEFFNEDEDRICHKPGDRVVVSWFAGWEVVLPHEHA</sequence>
<dbReference type="NCBIfam" id="TIGR01187">
    <property type="entry name" value="potA"/>
    <property type="match status" value="1"/>
</dbReference>
<dbReference type="GO" id="GO:0015417">
    <property type="term" value="F:ABC-type polyamine transporter activity"/>
    <property type="evidence" value="ECO:0007669"/>
    <property type="project" value="UniProtKB-EC"/>
</dbReference>
<dbReference type="GO" id="GO:0016887">
    <property type="term" value="F:ATP hydrolysis activity"/>
    <property type="evidence" value="ECO:0007669"/>
    <property type="project" value="InterPro"/>
</dbReference>
<dbReference type="NCBIfam" id="NF006987">
    <property type="entry name" value="PRK09452.1"/>
    <property type="match status" value="1"/>
</dbReference>
<dbReference type="FunFam" id="3.40.50.300:FF:000133">
    <property type="entry name" value="Spermidine/putrescine import ATP-binding protein PotA"/>
    <property type="match status" value="1"/>
</dbReference>
<dbReference type="GO" id="GO:0005524">
    <property type="term" value="F:ATP binding"/>
    <property type="evidence" value="ECO:0007669"/>
    <property type="project" value="UniProtKB-KW"/>
</dbReference>
<dbReference type="InterPro" id="IPR005893">
    <property type="entry name" value="PotA-like"/>
</dbReference>
<dbReference type="InterPro" id="IPR017871">
    <property type="entry name" value="ABC_transporter-like_CS"/>
</dbReference>
<feature type="domain" description="ABC transporter" evidence="8">
    <location>
        <begin position="8"/>
        <end position="238"/>
    </location>
</feature>
<gene>
    <name evidence="7 9" type="primary">potA</name>
    <name evidence="9" type="ORF">F8A88_01145</name>
</gene>
<dbReference type="SMART" id="SM00382">
    <property type="entry name" value="AAA"/>
    <property type="match status" value="1"/>
</dbReference>
<comment type="catalytic activity">
    <reaction evidence="7">
        <text>ATP + H2O + polyamine-[polyamine-binding protein]Side 1 = ADP + phosphate + polyamineSide 2 + [polyamine-binding protein]Side 1.</text>
        <dbReference type="EC" id="7.6.2.11"/>
    </reaction>
</comment>
<dbReference type="InterPro" id="IPR003439">
    <property type="entry name" value="ABC_transporter-like_ATP-bd"/>
</dbReference>
<protein>
    <recommendedName>
        <fullName evidence="7">Spermidine/putrescine import ATP-binding protein PotA</fullName>
        <ecNumber evidence="7">7.6.2.11</ecNumber>
    </recommendedName>
</protein>
<keyword evidence="2 7" id="KW-1003">Cell membrane</keyword>
<dbReference type="Gene3D" id="3.40.50.300">
    <property type="entry name" value="P-loop containing nucleotide triphosphate hydrolases"/>
    <property type="match status" value="1"/>
</dbReference>
<comment type="similarity">
    <text evidence="7">Belongs to the ABC transporter superfamily. Spermidine/putrescine importer (TC 3.A.1.11.1) family.</text>
</comment>
<comment type="subunit">
    <text evidence="7">The complex is composed of two ATP-binding proteins (PotA), two transmembrane proteins (PotB and PotC) and a solute-binding protein (PotD).</text>
</comment>
<keyword evidence="5 7" id="KW-1278">Translocase</keyword>
<dbReference type="InterPro" id="IPR013611">
    <property type="entry name" value="Transp-assoc_OB_typ2"/>
</dbReference>
<dbReference type="EC" id="7.6.2.11" evidence="7"/>
<comment type="caution">
    <text evidence="9">The sequence shown here is derived from an EMBL/GenBank/DDBJ whole genome shotgun (WGS) entry which is preliminary data.</text>
</comment>
<evidence type="ECO:0000256" key="6">
    <source>
        <dbReference type="ARBA" id="ARBA00023136"/>
    </source>
</evidence>
<accession>A0A6N6N598</accession>
<dbReference type="SUPFAM" id="SSF52540">
    <property type="entry name" value="P-loop containing nucleoside triphosphate hydrolases"/>
    <property type="match status" value="1"/>
</dbReference>
<evidence type="ECO:0000313" key="9">
    <source>
        <dbReference type="EMBL" id="KAB1442911.1"/>
    </source>
</evidence>
<dbReference type="Pfam" id="PF00005">
    <property type="entry name" value="ABC_tran"/>
    <property type="match status" value="1"/>
</dbReference>
<dbReference type="Pfam" id="PF08402">
    <property type="entry name" value="TOBE_2"/>
    <property type="match status" value="1"/>
</dbReference>
<evidence type="ECO:0000256" key="2">
    <source>
        <dbReference type="ARBA" id="ARBA00022475"/>
    </source>
</evidence>
<dbReference type="SUPFAM" id="SSF50331">
    <property type="entry name" value="MOP-like"/>
    <property type="match status" value="1"/>
</dbReference>
<evidence type="ECO:0000256" key="7">
    <source>
        <dbReference type="RuleBase" id="RU364083"/>
    </source>
</evidence>
<reference evidence="9 10" key="1">
    <citation type="journal article" date="2017" name="Int. J. Syst. Evol. Microbiol.">
        <title>Desulfovibrio senegalensis sp. nov., a mesophilic sulfate reducer isolated from marine sediment.</title>
        <authorList>
            <person name="Thioye A."/>
            <person name="Gam Z.B.A."/>
            <person name="Mbengue M."/>
            <person name="Cayol J.L."/>
            <person name="Joseph-Bartoli M."/>
            <person name="Toure-Kane C."/>
            <person name="Labat M."/>
        </authorList>
    </citation>
    <scope>NUCLEOTIDE SEQUENCE [LARGE SCALE GENOMIC DNA]</scope>
    <source>
        <strain evidence="9 10">DSM 101509</strain>
    </source>
</reference>
<dbReference type="OrthoDB" id="9809450at2"/>
<dbReference type="AlphaFoldDB" id="A0A6N6N598"/>
<dbReference type="EMBL" id="WAIE01000001">
    <property type="protein sequence ID" value="KAB1442911.1"/>
    <property type="molecule type" value="Genomic_DNA"/>
</dbReference>
<dbReference type="InterPro" id="IPR027417">
    <property type="entry name" value="P-loop_NTPase"/>
</dbReference>
<dbReference type="Proteomes" id="UP000438699">
    <property type="component" value="Unassembled WGS sequence"/>
</dbReference>
<dbReference type="PROSITE" id="PS00211">
    <property type="entry name" value="ABC_TRANSPORTER_1"/>
    <property type="match status" value="1"/>
</dbReference>
<keyword evidence="3 7" id="KW-0547">Nucleotide-binding</keyword>
<dbReference type="InterPro" id="IPR050093">
    <property type="entry name" value="ABC_SmlMolc_Importer"/>
</dbReference>
<keyword evidence="10" id="KW-1185">Reference proteome</keyword>
<proteinExistence type="inferred from homology"/>
<organism evidence="9 10">
    <name type="scientific">Pseudodesulfovibrio senegalensis</name>
    <dbReference type="NCBI Taxonomy" id="1721087"/>
    <lineage>
        <taxon>Bacteria</taxon>
        <taxon>Pseudomonadati</taxon>
        <taxon>Thermodesulfobacteriota</taxon>
        <taxon>Desulfovibrionia</taxon>
        <taxon>Desulfovibrionales</taxon>
        <taxon>Desulfovibrionaceae</taxon>
    </lineage>
</organism>
<name>A0A6N6N598_9BACT</name>
<comment type="function">
    <text evidence="7">Part of the ABC transporter complex PotABCD involved in spermidine/putrescine import. Responsible for energy coupling to the transport system.</text>
</comment>
<evidence type="ECO:0000256" key="1">
    <source>
        <dbReference type="ARBA" id="ARBA00022448"/>
    </source>
</evidence>
<keyword evidence="1 7" id="KW-0813">Transport</keyword>
<dbReference type="GO" id="GO:0043190">
    <property type="term" value="C:ATP-binding cassette (ABC) transporter complex"/>
    <property type="evidence" value="ECO:0007669"/>
    <property type="project" value="InterPro"/>
</dbReference>
<evidence type="ECO:0000256" key="5">
    <source>
        <dbReference type="ARBA" id="ARBA00022967"/>
    </source>
</evidence>
<evidence type="ECO:0000256" key="4">
    <source>
        <dbReference type="ARBA" id="ARBA00022840"/>
    </source>
</evidence>
<dbReference type="PANTHER" id="PTHR42781:SF4">
    <property type="entry name" value="SPERMIDINE_PUTRESCINE IMPORT ATP-BINDING PROTEIN POTA"/>
    <property type="match status" value="1"/>
</dbReference>
<evidence type="ECO:0000313" key="10">
    <source>
        <dbReference type="Proteomes" id="UP000438699"/>
    </source>
</evidence>
<dbReference type="Gene3D" id="2.40.50.100">
    <property type="match status" value="1"/>
</dbReference>
<dbReference type="InterPro" id="IPR003593">
    <property type="entry name" value="AAA+_ATPase"/>
</dbReference>
<dbReference type="InterPro" id="IPR008995">
    <property type="entry name" value="Mo/tungstate-bd_C_term_dom"/>
</dbReference>
<evidence type="ECO:0000259" key="8">
    <source>
        <dbReference type="PROSITE" id="PS50893"/>
    </source>
</evidence>
<dbReference type="PANTHER" id="PTHR42781">
    <property type="entry name" value="SPERMIDINE/PUTRESCINE IMPORT ATP-BINDING PROTEIN POTA"/>
    <property type="match status" value="1"/>
</dbReference>
<dbReference type="PROSITE" id="PS50893">
    <property type="entry name" value="ABC_TRANSPORTER_2"/>
    <property type="match status" value="1"/>
</dbReference>